<dbReference type="Gene3D" id="1.10.418.10">
    <property type="entry name" value="Calponin-like domain"/>
    <property type="match status" value="1"/>
</dbReference>
<name>A0ABQ0F0N3_APOSI</name>
<keyword evidence="1" id="KW-0175">Coiled coil</keyword>
<reference evidence="4 5" key="1">
    <citation type="submission" date="2024-08" db="EMBL/GenBank/DDBJ databases">
        <title>The draft genome of Apodemus speciosus.</title>
        <authorList>
            <person name="Nabeshima K."/>
            <person name="Suzuki S."/>
            <person name="Onuma M."/>
        </authorList>
    </citation>
    <scope>NUCLEOTIDE SEQUENCE [LARGE SCALE GENOMIC DNA]</scope>
    <source>
        <strain evidence="4">IB14-021</strain>
    </source>
</reference>
<feature type="region of interest" description="Disordered" evidence="2">
    <location>
        <begin position="109"/>
        <end position="144"/>
    </location>
</feature>
<proteinExistence type="predicted"/>
<feature type="compositionally biased region" description="Polar residues" evidence="2">
    <location>
        <begin position="133"/>
        <end position="144"/>
    </location>
</feature>
<dbReference type="PANTHER" id="PTHR12509:SF14">
    <property type="entry name" value="SPERM FLAGELLAR 1 LIKE"/>
    <property type="match status" value="1"/>
</dbReference>
<organism evidence="4 5">
    <name type="scientific">Apodemus speciosus</name>
    <name type="common">Large Japanese field mouse</name>
    <dbReference type="NCBI Taxonomy" id="105296"/>
    <lineage>
        <taxon>Eukaryota</taxon>
        <taxon>Metazoa</taxon>
        <taxon>Chordata</taxon>
        <taxon>Craniata</taxon>
        <taxon>Vertebrata</taxon>
        <taxon>Euteleostomi</taxon>
        <taxon>Mammalia</taxon>
        <taxon>Eutheria</taxon>
        <taxon>Euarchontoglires</taxon>
        <taxon>Glires</taxon>
        <taxon>Rodentia</taxon>
        <taxon>Myomorpha</taxon>
        <taxon>Muroidea</taxon>
        <taxon>Muridae</taxon>
        <taxon>Murinae</taxon>
        <taxon>Apodemus</taxon>
    </lineage>
</organism>
<accession>A0ABQ0F0N3</accession>
<dbReference type="Pfam" id="PF06294">
    <property type="entry name" value="CH_2"/>
    <property type="match status" value="1"/>
</dbReference>
<comment type="caution">
    <text evidence="4">The sequence shown here is derived from an EMBL/GenBank/DDBJ whole genome shotgun (WGS) entry which is preliminary data.</text>
</comment>
<evidence type="ECO:0000313" key="5">
    <source>
        <dbReference type="Proteomes" id="UP001623349"/>
    </source>
</evidence>
<evidence type="ECO:0000259" key="3">
    <source>
        <dbReference type="Pfam" id="PF06294"/>
    </source>
</evidence>
<feature type="coiled-coil region" evidence="1">
    <location>
        <begin position="221"/>
        <end position="248"/>
    </location>
</feature>
<dbReference type="PANTHER" id="PTHR12509">
    <property type="entry name" value="SPERMATOGENESIS-ASSOCIATED 4-RELATED"/>
    <property type="match status" value="1"/>
</dbReference>
<dbReference type="EMBL" id="BAAFST010000007">
    <property type="protein sequence ID" value="GAB1292848.1"/>
    <property type="molecule type" value="Genomic_DNA"/>
</dbReference>
<gene>
    <name evidence="4" type="ORF">APTSU1_000807900</name>
</gene>
<sequence length="356" mass="39735">MVVRVRARRYGADDEEDSKLRATLALVLVAEIVKYFRPRLVDLHSYVPASSTDQKLSNWSLLNRKVFRKLHLCISDNDIQRVVSSRPGVIESILCALREKMEASTVHVGSAGTADAGHSSVDTLRPWGELTSHPHTTKIQDPNVDNSTLSEPLWDSCTDHHYIPENWAHDDLEFPNLQKKAGLQSPPAPSSMKILQNQRDLEKMGCCACRGDSIEGLWDHLVSIQQQLEDKEQALAILQETVKHLDVRCIAGFDAHLVLWNTLSSAAHFLHQELLVLLTIPYLSLYTRAKTIGKNRDSAPMGMGKVMRYYCGFGLTEVERKRVPTRACGPAPKPSDLDLIVRSFPEDGVAQGLAGR</sequence>
<dbReference type="InterPro" id="IPR010441">
    <property type="entry name" value="CH_2"/>
</dbReference>
<evidence type="ECO:0000256" key="1">
    <source>
        <dbReference type="SAM" id="Coils"/>
    </source>
</evidence>
<keyword evidence="5" id="KW-1185">Reference proteome</keyword>
<dbReference type="InterPro" id="IPR036872">
    <property type="entry name" value="CH_dom_sf"/>
</dbReference>
<dbReference type="Proteomes" id="UP001623349">
    <property type="component" value="Unassembled WGS sequence"/>
</dbReference>
<dbReference type="InterPro" id="IPR052111">
    <property type="entry name" value="Spermatogenesis_Ciliary_MAP"/>
</dbReference>
<feature type="domain" description="CH-like" evidence="3">
    <location>
        <begin position="27"/>
        <end position="98"/>
    </location>
</feature>
<protein>
    <submittedName>
        <fullName evidence="4">Sperm flagellar 1-like</fullName>
    </submittedName>
</protein>
<evidence type="ECO:0000313" key="4">
    <source>
        <dbReference type="EMBL" id="GAB1292848.1"/>
    </source>
</evidence>
<evidence type="ECO:0000256" key="2">
    <source>
        <dbReference type="SAM" id="MobiDB-lite"/>
    </source>
</evidence>